<organism evidence="1 2">
    <name type="scientific">Tissierella simiarum</name>
    <dbReference type="NCBI Taxonomy" id="2841534"/>
    <lineage>
        <taxon>Bacteria</taxon>
        <taxon>Bacillati</taxon>
        <taxon>Bacillota</taxon>
        <taxon>Tissierellia</taxon>
        <taxon>Tissierellales</taxon>
        <taxon>Tissierellaceae</taxon>
        <taxon>Tissierella</taxon>
    </lineage>
</organism>
<protein>
    <submittedName>
        <fullName evidence="1">Uncharacterized protein</fullName>
    </submittedName>
</protein>
<dbReference type="Pfam" id="PF19645">
    <property type="entry name" value="DUF6148"/>
    <property type="match status" value="1"/>
</dbReference>
<dbReference type="RefSeq" id="WP_216519297.1">
    <property type="nucleotide sequence ID" value="NZ_JAHLPM010000007.1"/>
</dbReference>
<dbReference type="EMBL" id="JAHLPM010000007">
    <property type="protein sequence ID" value="MBU5438300.1"/>
    <property type="molecule type" value="Genomic_DNA"/>
</dbReference>
<dbReference type="Proteomes" id="UP000749471">
    <property type="component" value="Unassembled WGS sequence"/>
</dbReference>
<sequence length="78" mass="9178">MAGYTLETAKRHLQAWLEAELEVTTHQSYTIGTRSLTKANLSEIRKQIQFWQNEVAKLENIEKRRGRNRVIQVIPRDL</sequence>
<comment type="caution">
    <text evidence="1">The sequence shown here is derived from an EMBL/GenBank/DDBJ whole genome shotgun (WGS) entry which is preliminary data.</text>
</comment>
<dbReference type="InterPro" id="IPR046146">
    <property type="entry name" value="DUF6148"/>
</dbReference>
<gene>
    <name evidence="1" type="ORF">KQI42_09785</name>
</gene>
<reference evidence="1 2" key="1">
    <citation type="submission" date="2021-06" db="EMBL/GenBank/DDBJ databases">
        <authorList>
            <person name="Sun Q."/>
            <person name="Li D."/>
        </authorList>
    </citation>
    <scope>NUCLEOTIDE SEQUENCE [LARGE SCALE GENOMIC DNA]</scope>
    <source>
        <strain evidence="1 2">MSJ-40</strain>
    </source>
</reference>
<keyword evidence="2" id="KW-1185">Reference proteome</keyword>
<accession>A0ABS6E5U9</accession>
<evidence type="ECO:0000313" key="2">
    <source>
        <dbReference type="Proteomes" id="UP000749471"/>
    </source>
</evidence>
<name>A0ABS6E5U9_9FIRM</name>
<proteinExistence type="predicted"/>
<evidence type="ECO:0000313" key="1">
    <source>
        <dbReference type="EMBL" id="MBU5438300.1"/>
    </source>
</evidence>